<keyword evidence="3" id="KW-1185">Reference proteome</keyword>
<comment type="caution">
    <text evidence="2">The sequence shown here is derived from an EMBL/GenBank/DDBJ whole genome shotgun (WGS) entry which is preliminary data.</text>
</comment>
<dbReference type="EMBL" id="MCFD01000005">
    <property type="protein sequence ID" value="ORX70954.1"/>
    <property type="molecule type" value="Genomic_DNA"/>
</dbReference>
<dbReference type="OrthoDB" id="311712at2759"/>
<dbReference type="AlphaFoldDB" id="A0A1Y1WCT3"/>
<evidence type="ECO:0000313" key="3">
    <source>
        <dbReference type="Proteomes" id="UP000193922"/>
    </source>
</evidence>
<reference evidence="2 3" key="1">
    <citation type="submission" date="2016-07" db="EMBL/GenBank/DDBJ databases">
        <title>Pervasive Adenine N6-methylation of Active Genes in Fungi.</title>
        <authorList>
            <consortium name="DOE Joint Genome Institute"/>
            <person name="Mondo S.J."/>
            <person name="Dannebaum R.O."/>
            <person name="Kuo R.C."/>
            <person name="Labutti K."/>
            <person name="Haridas S."/>
            <person name="Kuo A."/>
            <person name="Salamov A."/>
            <person name="Ahrendt S.R."/>
            <person name="Lipzen A."/>
            <person name="Sullivan W."/>
            <person name="Andreopoulos W.B."/>
            <person name="Clum A."/>
            <person name="Lindquist E."/>
            <person name="Daum C."/>
            <person name="Ramamoorthy G.K."/>
            <person name="Gryganskyi A."/>
            <person name="Culley D."/>
            <person name="Magnuson J.K."/>
            <person name="James T.Y."/>
            <person name="O'Malley M.A."/>
            <person name="Stajich J.E."/>
            <person name="Spatafora J.W."/>
            <person name="Visel A."/>
            <person name="Grigoriev I.V."/>
        </authorList>
    </citation>
    <scope>NUCLEOTIDE SEQUENCE [LARGE SCALE GENOMIC DNA]</scope>
    <source>
        <strain evidence="2 3">ATCC 12442</strain>
    </source>
</reference>
<feature type="region of interest" description="Disordered" evidence="1">
    <location>
        <begin position="36"/>
        <end position="59"/>
    </location>
</feature>
<dbReference type="InterPro" id="IPR049567">
    <property type="entry name" value="WDR59-like"/>
</dbReference>
<feature type="region of interest" description="Disordered" evidence="1">
    <location>
        <begin position="240"/>
        <end position="269"/>
    </location>
</feature>
<dbReference type="GeneID" id="63800124"/>
<organism evidence="2 3">
    <name type="scientific">Linderina pennispora</name>
    <dbReference type="NCBI Taxonomy" id="61395"/>
    <lineage>
        <taxon>Eukaryota</taxon>
        <taxon>Fungi</taxon>
        <taxon>Fungi incertae sedis</taxon>
        <taxon>Zoopagomycota</taxon>
        <taxon>Kickxellomycotina</taxon>
        <taxon>Kickxellomycetes</taxon>
        <taxon>Kickxellales</taxon>
        <taxon>Kickxellaceae</taxon>
        <taxon>Linderina</taxon>
    </lineage>
</organism>
<dbReference type="GO" id="GO:1904263">
    <property type="term" value="P:positive regulation of TORC1 signaling"/>
    <property type="evidence" value="ECO:0007669"/>
    <property type="project" value="TreeGrafter"/>
</dbReference>
<dbReference type="RefSeq" id="XP_040744533.1">
    <property type="nucleotide sequence ID" value="XM_040883476.1"/>
</dbReference>
<dbReference type="PANTHER" id="PTHR46170">
    <property type="entry name" value="GATOR COMPLEX PROTEIN WDR59"/>
    <property type="match status" value="1"/>
</dbReference>
<name>A0A1Y1WCT3_9FUNG</name>
<protein>
    <submittedName>
        <fullName evidence="2">Uncharacterized protein</fullName>
    </submittedName>
</protein>
<sequence length="278" mass="30513">MSQELRVQNKPQSMMRLQFYQSQVRFGIQSRGAYLPDDSEQTAHNMNSSGGGGLNTGMDDSDMEDRGEDMPQYFFRPQISRPTHSIPGSIASESAFFRPITAASTGGANARNDSGVGNMVLLCNVPQDHSASFKLAGLFVLTGPSIEWVCQHNASIARLNGRPELAHVWELMGSLLAADKDILPLPGQQLWGGHPAVQAWIEATMRSYEHRGDVQTLALLSCVMSMSIAETKLHKTVAIESPLQSSPHSEPQQDRPPWMREQGTPFSAFGKRCQWGTG</sequence>
<proteinExistence type="predicted"/>
<gene>
    <name evidence="2" type="ORF">DL89DRAFT_143770</name>
</gene>
<dbReference type="PANTHER" id="PTHR46170:SF1">
    <property type="entry name" value="GATOR COMPLEX PROTEIN WDR59"/>
    <property type="match status" value="1"/>
</dbReference>
<dbReference type="Proteomes" id="UP000193922">
    <property type="component" value="Unassembled WGS sequence"/>
</dbReference>
<dbReference type="GO" id="GO:0005774">
    <property type="term" value="C:vacuolar membrane"/>
    <property type="evidence" value="ECO:0007669"/>
    <property type="project" value="TreeGrafter"/>
</dbReference>
<evidence type="ECO:0000256" key="1">
    <source>
        <dbReference type="SAM" id="MobiDB-lite"/>
    </source>
</evidence>
<dbReference type="GO" id="GO:0035591">
    <property type="term" value="F:signaling adaptor activity"/>
    <property type="evidence" value="ECO:0007669"/>
    <property type="project" value="TreeGrafter"/>
</dbReference>
<evidence type="ECO:0000313" key="2">
    <source>
        <dbReference type="EMBL" id="ORX70954.1"/>
    </source>
</evidence>
<dbReference type="GO" id="GO:0035859">
    <property type="term" value="C:Seh1-associated complex"/>
    <property type="evidence" value="ECO:0007669"/>
    <property type="project" value="TreeGrafter"/>
</dbReference>
<dbReference type="STRING" id="61395.A0A1Y1WCT3"/>
<accession>A0A1Y1WCT3</accession>
<dbReference type="GO" id="GO:0034198">
    <property type="term" value="P:cellular response to amino acid starvation"/>
    <property type="evidence" value="ECO:0007669"/>
    <property type="project" value="TreeGrafter"/>
</dbReference>